<proteinExistence type="predicted"/>
<dbReference type="EMBL" id="BMAU01021002">
    <property type="protein sequence ID" value="GFX86017.1"/>
    <property type="molecule type" value="Genomic_DNA"/>
</dbReference>
<name>A0A8X6R559_TRICX</name>
<protein>
    <submittedName>
        <fullName evidence="2">Uncharacterized protein</fullName>
    </submittedName>
</protein>
<dbReference type="AlphaFoldDB" id="A0A8X6R559"/>
<gene>
    <name evidence="2" type="ORF">TNCV_2403131</name>
</gene>
<organism evidence="2">
    <name type="scientific">Trichonephila clavipes</name>
    <name type="common">Golden silk orbweaver</name>
    <name type="synonym">Nephila clavipes</name>
    <dbReference type="NCBI Taxonomy" id="2585209"/>
    <lineage>
        <taxon>Eukaryota</taxon>
        <taxon>Metazoa</taxon>
        <taxon>Ecdysozoa</taxon>
        <taxon>Arthropoda</taxon>
        <taxon>Chelicerata</taxon>
        <taxon>Arachnida</taxon>
        <taxon>Araneae</taxon>
        <taxon>Araneomorphae</taxon>
        <taxon>Entelegynae</taxon>
        <taxon>Araneoidea</taxon>
        <taxon>Nephilidae</taxon>
        <taxon>Trichonephila</taxon>
    </lineage>
</organism>
<evidence type="ECO:0000313" key="2">
    <source>
        <dbReference type="EMBL" id="GFX86017.1"/>
    </source>
</evidence>
<keyword evidence="1" id="KW-0175">Coiled coil</keyword>
<feature type="coiled-coil region" evidence="1">
    <location>
        <begin position="132"/>
        <end position="166"/>
    </location>
</feature>
<sequence>MAFLGKGSKVDLQYMATEMGVEDVLGMRVFELRDAILNSEYFDEEFCREFLNTIIEERKGKLDEKKRKEEMEIVERKRRADFEQMMRDIEMEFETQKKLIELEGEGHFTRACLDIEVSTNRGNIGNEVRSNLSSETRLKVEVEDRLKAYEEAKAVEEGRKMEEERRMNERIALEEEMRLKKERWLVEEQMRHVQEEHETSMKKQKCLPEERCKRMNEQNQLLNGKEEKFSDEDMEVTQAIEKVRVSKGEQIQTRSTDQYAVAQSVVVEKEKEEKYQLV</sequence>
<accession>A0A8X6R559</accession>
<reference evidence="2" key="1">
    <citation type="submission" date="2020-08" db="EMBL/GenBank/DDBJ databases">
        <title>Multicomponent nature underlies the extraordinary mechanical properties of spider dragline silk.</title>
        <authorList>
            <person name="Kono N."/>
            <person name="Nakamura H."/>
            <person name="Mori M."/>
            <person name="Yoshida Y."/>
            <person name="Ohtoshi R."/>
            <person name="Malay A.D."/>
            <person name="Moran D.A.P."/>
            <person name="Tomita M."/>
            <person name="Numata K."/>
            <person name="Arakawa K."/>
        </authorList>
    </citation>
    <scope>NUCLEOTIDE SEQUENCE</scope>
</reference>
<evidence type="ECO:0000256" key="1">
    <source>
        <dbReference type="SAM" id="Coils"/>
    </source>
</evidence>
<comment type="caution">
    <text evidence="2">The sequence shown here is derived from an EMBL/GenBank/DDBJ whole genome shotgun (WGS) entry which is preliminary data.</text>
</comment>